<gene>
    <name evidence="2" type="ORF">NCTC10207_01876</name>
</gene>
<reference evidence="2 3" key="1">
    <citation type="submission" date="2018-12" db="EMBL/GenBank/DDBJ databases">
        <authorList>
            <consortium name="Pathogen Informatics"/>
        </authorList>
    </citation>
    <scope>NUCLEOTIDE SEQUENCE [LARGE SCALE GENOMIC DNA]</scope>
    <source>
        <strain evidence="2 3">NCTC10207</strain>
    </source>
</reference>
<dbReference type="EMBL" id="LR134479">
    <property type="protein sequence ID" value="VEI24041.1"/>
    <property type="molecule type" value="Genomic_DNA"/>
</dbReference>
<proteinExistence type="predicted"/>
<protein>
    <submittedName>
        <fullName evidence="2">Uncharacterized protein</fullName>
    </submittedName>
</protein>
<evidence type="ECO:0000256" key="1">
    <source>
        <dbReference type="SAM" id="Phobius"/>
    </source>
</evidence>
<keyword evidence="1" id="KW-1133">Transmembrane helix</keyword>
<evidence type="ECO:0000313" key="3">
    <source>
        <dbReference type="Proteomes" id="UP000282386"/>
    </source>
</evidence>
<evidence type="ECO:0000313" key="2">
    <source>
        <dbReference type="EMBL" id="VEI24041.1"/>
    </source>
</evidence>
<dbReference type="AlphaFoldDB" id="A0A7Z9D5I8"/>
<organism evidence="2 3">
    <name type="scientific">Rothia aeria</name>
    <dbReference type="NCBI Taxonomy" id="172042"/>
    <lineage>
        <taxon>Bacteria</taxon>
        <taxon>Bacillati</taxon>
        <taxon>Actinomycetota</taxon>
        <taxon>Actinomycetes</taxon>
        <taxon>Micrococcales</taxon>
        <taxon>Micrococcaceae</taxon>
        <taxon>Rothia</taxon>
    </lineage>
</organism>
<accession>A0A7Z9D5I8</accession>
<keyword evidence="1" id="KW-0812">Transmembrane</keyword>
<name>A0A7Z9D5I8_9MICC</name>
<dbReference type="Proteomes" id="UP000282386">
    <property type="component" value="Chromosome"/>
</dbReference>
<sequence>MRQPLGCKLRVRWQRQGGRGGIDASGFAAKKYAALRVCKAAYRVLFLCRNNRRLRDLEPEEPREEALLLALFVGFVLLLYRLGVLRFVLLRLDVFRFSVFRLGMFRF</sequence>
<feature type="transmembrane region" description="Helical" evidence="1">
    <location>
        <begin position="66"/>
        <end position="89"/>
    </location>
</feature>
<keyword evidence="1" id="KW-0472">Membrane</keyword>